<evidence type="ECO:0000313" key="4">
    <source>
        <dbReference type="WBParaSite" id="jg17956"/>
    </source>
</evidence>
<evidence type="ECO:0000313" key="3">
    <source>
        <dbReference type="Proteomes" id="UP000887574"/>
    </source>
</evidence>
<feature type="compositionally biased region" description="Low complexity" evidence="1">
    <location>
        <begin position="485"/>
        <end position="498"/>
    </location>
</feature>
<feature type="compositionally biased region" description="Low complexity" evidence="1">
    <location>
        <begin position="618"/>
        <end position="630"/>
    </location>
</feature>
<feature type="compositionally biased region" description="Polar residues" evidence="1">
    <location>
        <begin position="214"/>
        <end position="223"/>
    </location>
</feature>
<feature type="compositionally biased region" description="Low complexity" evidence="1">
    <location>
        <begin position="722"/>
        <end position="740"/>
    </location>
</feature>
<accession>A0A915DAT2</accession>
<dbReference type="WBParaSite" id="jg17956">
    <property type="protein sequence ID" value="jg17956"/>
    <property type="gene ID" value="jg17956"/>
</dbReference>
<feature type="region of interest" description="Disordered" evidence="1">
    <location>
        <begin position="607"/>
        <end position="682"/>
    </location>
</feature>
<dbReference type="PROSITE" id="PS50041">
    <property type="entry name" value="C_TYPE_LECTIN_2"/>
    <property type="match status" value="1"/>
</dbReference>
<sequence>MVLISRLDRTKNILLQAIHLNQSFESAEKTCSALYKSSHLASFHSSKEFHAIAELLLSPSGSTLHFWTGLYRLNETSLPTFNEEFALPYMQLYFTDGSKYNWPIPAQLFNSSNQRPADQSMDSHAFESVLASPELLEEKQYCIQVRSHRGEIEMQEQDCDTKLTFVCKKPATLLHSVRLTHPIYNQLQSTTEKAVEITIDFSLNKNQTSGFKVVTSSTPKTLDSITTESSTNSTEVGLAEFLSMKTSTARLTTTTTTHNNNDSTTSAADEDTTQTSNHHNSSTVELTSAGPNSTTSSEDSSSSSSTDSIETSSLDAENGQGGEEENRHGEGTSLPCFSIATFTWTCVEGEHKNKPSGTTLKALEHNHCSLGTCLGIFLALGLASANPLIEHTREAEHLLDLLRRNNTEVSIHETKMVLYGRIFCAKEEEISVKSRQKRFSSLDELYSAHGYAQSQDMAISRSDGGDVDQGMPAFQPQPLQGGVRRQGSSQHRSDSSQSVEPKQQQLYGYVPFQPNPSYLAPPSQPWEVPAYQPQQPTWQQHQQLQWSSGPKPPPKVGVVLHLQSCGRLKSQKPSNSLWIGLSPSSNNPTSHPMCSPSAITMDGEFSTRAVSSASTPELDAASTSSSDLSTQVPWMRTPHPSHSAPNPAPWMNGPVGQQSVPTQQHPQQSQQQQLHMPQQQVPSLVCSSPPLYASTKCGPAPIGATTKCAQPHQTMAQHQVGQPMRPQQQTQQQMPNPTRL</sequence>
<feature type="region of interest" description="Disordered" evidence="1">
    <location>
        <begin position="214"/>
        <end position="236"/>
    </location>
</feature>
<dbReference type="CDD" id="cd00037">
    <property type="entry name" value="CLECT"/>
    <property type="match status" value="1"/>
</dbReference>
<dbReference type="InterPro" id="IPR016186">
    <property type="entry name" value="C-type_lectin-like/link_sf"/>
</dbReference>
<dbReference type="SUPFAM" id="SSF56436">
    <property type="entry name" value="C-type lectin-like"/>
    <property type="match status" value="1"/>
</dbReference>
<feature type="region of interest" description="Disordered" evidence="1">
    <location>
        <begin position="459"/>
        <end position="502"/>
    </location>
</feature>
<dbReference type="AlphaFoldDB" id="A0A915DAT2"/>
<feature type="region of interest" description="Disordered" evidence="1">
    <location>
        <begin position="708"/>
        <end position="740"/>
    </location>
</feature>
<evidence type="ECO:0000259" key="2">
    <source>
        <dbReference type="PROSITE" id="PS50041"/>
    </source>
</evidence>
<feature type="compositionally biased region" description="Low complexity" evidence="1">
    <location>
        <begin position="252"/>
        <end position="283"/>
    </location>
</feature>
<name>A0A915DAT2_9BILA</name>
<proteinExistence type="predicted"/>
<dbReference type="Gene3D" id="3.10.100.10">
    <property type="entry name" value="Mannose-Binding Protein A, subunit A"/>
    <property type="match status" value="1"/>
</dbReference>
<keyword evidence="3" id="KW-1185">Reference proteome</keyword>
<dbReference type="InterPro" id="IPR016187">
    <property type="entry name" value="CTDL_fold"/>
</dbReference>
<protein>
    <submittedName>
        <fullName evidence="4">C-type lectin domain-containing protein</fullName>
    </submittedName>
</protein>
<dbReference type="SMART" id="SM00034">
    <property type="entry name" value="CLECT"/>
    <property type="match status" value="1"/>
</dbReference>
<feature type="compositionally biased region" description="Low complexity" evidence="1">
    <location>
        <begin position="657"/>
        <end position="682"/>
    </location>
</feature>
<reference evidence="4" key="1">
    <citation type="submission" date="2022-11" db="UniProtKB">
        <authorList>
            <consortium name="WormBaseParasite"/>
        </authorList>
    </citation>
    <scope>IDENTIFICATION</scope>
</reference>
<feature type="compositionally biased region" description="Low complexity" evidence="1">
    <location>
        <begin position="293"/>
        <end position="313"/>
    </location>
</feature>
<evidence type="ECO:0000256" key="1">
    <source>
        <dbReference type="SAM" id="MobiDB-lite"/>
    </source>
</evidence>
<organism evidence="3 4">
    <name type="scientific">Ditylenchus dipsaci</name>
    <dbReference type="NCBI Taxonomy" id="166011"/>
    <lineage>
        <taxon>Eukaryota</taxon>
        <taxon>Metazoa</taxon>
        <taxon>Ecdysozoa</taxon>
        <taxon>Nematoda</taxon>
        <taxon>Chromadorea</taxon>
        <taxon>Rhabditida</taxon>
        <taxon>Tylenchina</taxon>
        <taxon>Tylenchomorpha</taxon>
        <taxon>Sphaerularioidea</taxon>
        <taxon>Anguinidae</taxon>
        <taxon>Anguininae</taxon>
        <taxon>Ditylenchus</taxon>
    </lineage>
</organism>
<feature type="domain" description="C-type lectin" evidence="2">
    <location>
        <begin position="22"/>
        <end position="168"/>
    </location>
</feature>
<feature type="region of interest" description="Disordered" evidence="1">
    <location>
        <begin position="252"/>
        <end position="333"/>
    </location>
</feature>
<dbReference type="Proteomes" id="UP000887574">
    <property type="component" value="Unplaced"/>
</dbReference>
<feature type="compositionally biased region" description="Low complexity" evidence="1">
    <location>
        <begin position="224"/>
        <end position="235"/>
    </location>
</feature>
<feature type="compositionally biased region" description="Polar residues" evidence="1">
    <location>
        <begin position="708"/>
        <end position="720"/>
    </location>
</feature>
<dbReference type="InterPro" id="IPR001304">
    <property type="entry name" value="C-type_lectin-like"/>
</dbReference>